<keyword evidence="4" id="KW-1185">Reference proteome</keyword>
<evidence type="ECO:0000313" key="3">
    <source>
        <dbReference type="EMBL" id="MBY4635546.1"/>
    </source>
</evidence>
<comment type="caution">
    <text evidence="3">The sequence shown here is derived from an EMBL/GenBank/DDBJ whole genome shotgun (WGS) entry which is preliminary data.</text>
</comment>
<accession>A0ABS7M957</accession>
<keyword evidence="2" id="KW-0732">Signal</keyword>
<feature type="compositionally biased region" description="Low complexity" evidence="1">
    <location>
        <begin position="121"/>
        <end position="138"/>
    </location>
</feature>
<feature type="compositionally biased region" description="Pro residues" evidence="1">
    <location>
        <begin position="241"/>
        <end position="259"/>
    </location>
</feature>
<sequence length="439" mass="45443">MVRVKQSISRVAHVSLAAMVAAAGLASPGLAQDAEAPTPTPAPAPGRSIDFRLPPANDGRASGVQGPSDNGLPPLAPGERRGLPTPAPSPTPAPPRAPVVVPTQPEPAPSTTTPPPSADRSAVSRPAARGAPAPASSAAPPPTAPSIPDPAVPPPLETDPQPEAESSRSVSDDEVLVEQPVPTNDGGATPWWAWMLAALAAVGAGLWYWRRRPALAVDAPVDEPAIAEKPVAPPQRAAAPPQAPSPEPTPARLAPPPRPASTLVTRPLAEQRAQVSLELEIRSIQILPDRVEIGFALTIANSGTLAATGMMIRIAAGQGSAMQEGVLARFFDGAGGSMLRDDMVIEPGANDRVSTEIALPRAAIEPLMIAGKPMLVPVMAFDITYHWDGPGDAFGQQAETFVLGRLGDATDKLAPLPLDRAKHKVERPAARATAMRRIQ</sequence>
<feature type="region of interest" description="Disordered" evidence="1">
    <location>
        <begin position="31"/>
        <end position="186"/>
    </location>
</feature>
<feature type="signal peptide" evidence="2">
    <location>
        <begin position="1"/>
        <end position="31"/>
    </location>
</feature>
<evidence type="ECO:0000313" key="4">
    <source>
        <dbReference type="Proteomes" id="UP001166571"/>
    </source>
</evidence>
<feature type="region of interest" description="Disordered" evidence="1">
    <location>
        <begin position="232"/>
        <end position="263"/>
    </location>
</feature>
<dbReference type="EMBL" id="JAILXK010000001">
    <property type="protein sequence ID" value="MBY4635546.1"/>
    <property type="molecule type" value="Genomic_DNA"/>
</dbReference>
<organism evidence="3 4">
    <name type="scientific">Sphingopyxis jiangsuensis</name>
    <dbReference type="NCBI Taxonomy" id="2871171"/>
    <lineage>
        <taxon>Bacteria</taxon>
        <taxon>Pseudomonadati</taxon>
        <taxon>Pseudomonadota</taxon>
        <taxon>Alphaproteobacteria</taxon>
        <taxon>Sphingomonadales</taxon>
        <taxon>Sphingomonadaceae</taxon>
        <taxon>Sphingopyxis</taxon>
    </lineage>
</organism>
<proteinExistence type="predicted"/>
<dbReference type="Proteomes" id="UP001166571">
    <property type="component" value="Unassembled WGS sequence"/>
</dbReference>
<gene>
    <name evidence="3" type="ORF">K5P26_00125</name>
</gene>
<name>A0ABS7M957_9SPHN</name>
<evidence type="ECO:0000256" key="1">
    <source>
        <dbReference type="SAM" id="MobiDB-lite"/>
    </source>
</evidence>
<feature type="chain" id="PRO_5045876388" evidence="2">
    <location>
        <begin position="32"/>
        <end position="439"/>
    </location>
</feature>
<evidence type="ECO:0000256" key="2">
    <source>
        <dbReference type="SAM" id="SignalP"/>
    </source>
</evidence>
<reference evidence="3" key="1">
    <citation type="submission" date="2021-08" db="EMBL/GenBank/DDBJ databases">
        <title>Sphingopyxis panaciterrulae sp. nov., isolated from the surface water of the Yellow Sea.</title>
        <authorList>
            <person name="Gao Z."/>
            <person name="Zhang D."/>
            <person name="Zhang A."/>
        </authorList>
    </citation>
    <scope>NUCLEOTIDE SEQUENCE</scope>
    <source>
        <strain evidence="3">XHP0097</strain>
    </source>
</reference>
<protein>
    <submittedName>
        <fullName evidence="3">Uncharacterized protein</fullName>
    </submittedName>
</protein>
<feature type="compositionally biased region" description="Pro residues" evidence="1">
    <location>
        <begin position="104"/>
        <end position="117"/>
    </location>
</feature>
<feature type="compositionally biased region" description="Pro residues" evidence="1">
    <location>
        <begin position="139"/>
        <end position="157"/>
    </location>
</feature>
<feature type="compositionally biased region" description="Pro residues" evidence="1">
    <location>
        <begin position="85"/>
        <end position="97"/>
    </location>
</feature>